<gene>
    <name evidence="3" type="ORF">SAMN05421742_106166</name>
</gene>
<organism evidence="3 4">
    <name type="scientific">Roseospirillum parvum</name>
    <dbReference type="NCBI Taxonomy" id="83401"/>
    <lineage>
        <taxon>Bacteria</taxon>
        <taxon>Pseudomonadati</taxon>
        <taxon>Pseudomonadota</taxon>
        <taxon>Alphaproteobacteria</taxon>
        <taxon>Rhodospirillales</taxon>
        <taxon>Rhodospirillaceae</taxon>
        <taxon>Roseospirillum</taxon>
    </lineage>
</organism>
<evidence type="ECO:0000256" key="1">
    <source>
        <dbReference type="SAM" id="MobiDB-lite"/>
    </source>
</evidence>
<dbReference type="InterPro" id="IPR019027">
    <property type="entry name" value="Pilus_biogenesis_CpaD-related"/>
</dbReference>
<dbReference type="OrthoDB" id="9802674at2"/>
<evidence type="ECO:0000313" key="3">
    <source>
        <dbReference type="EMBL" id="SDH38793.1"/>
    </source>
</evidence>
<dbReference type="AlphaFoldDB" id="A0A1G8C0G3"/>
<feature type="compositionally biased region" description="Low complexity" evidence="1">
    <location>
        <begin position="121"/>
        <end position="130"/>
    </location>
</feature>
<reference evidence="4" key="1">
    <citation type="submission" date="2016-10" db="EMBL/GenBank/DDBJ databases">
        <authorList>
            <person name="Varghese N."/>
            <person name="Submissions S."/>
        </authorList>
    </citation>
    <scope>NUCLEOTIDE SEQUENCE [LARGE SCALE GENOMIC DNA]</scope>
    <source>
        <strain evidence="4">930I</strain>
    </source>
</reference>
<evidence type="ECO:0000313" key="4">
    <source>
        <dbReference type="Proteomes" id="UP000217076"/>
    </source>
</evidence>
<dbReference type="Proteomes" id="UP000217076">
    <property type="component" value="Unassembled WGS sequence"/>
</dbReference>
<dbReference type="RefSeq" id="WP_092619605.1">
    <property type="nucleotide sequence ID" value="NZ_FNCV01000006.1"/>
</dbReference>
<feature type="chain" id="PRO_5011580430" evidence="2">
    <location>
        <begin position="21"/>
        <end position="271"/>
    </location>
</feature>
<sequence length="271" mass="28415">MPRLAPLLAVALVLAVAACANPHEVRRKHPIMVNVEELSMVMRPPAADGALGVGDAGRLDALVDDYRRRGEGPVHVTMGGFASTGEAERRGLVVLDELVARGLHPDLLRLFVEPLSAHRAAAPASADQPATHGDEGTGRRPTGAYAAGHAPDSAPDGAPDSATDINIDATHLAAVRSHLRPATAVISFMGYVAEVPQCGDWSEDLSNNFDNEPADRFGCAVQRNIGLMVSNPRDLIHSRSDPRSGLRAGPIMDAYSAGDLTTMSEGASVGD</sequence>
<dbReference type="STRING" id="83401.SAMN05421742_106166"/>
<dbReference type="EMBL" id="FNCV01000006">
    <property type="protein sequence ID" value="SDH38793.1"/>
    <property type="molecule type" value="Genomic_DNA"/>
</dbReference>
<protein>
    <submittedName>
        <fullName evidence="3">Pilus biogenesis lipoprotein CpaD</fullName>
    </submittedName>
</protein>
<keyword evidence="4" id="KW-1185">Reference proteome</keyword>
<keyword evidence="3" id="KW-0449">Lipoprotein</keyword>
<evidence type="ECO:0000256" key="2">
    <source>
        <dbReference type="SAM" id="SignalP"/>
    </source>
</evidence>
<feature type="region of interest" description="Disordered" evidence="1">
    <location>
        <begin position="121"/>
        <end position="163"/>
    </location>
</feature>
<feature type="signal peptide" evidence="2">
    <location>
        <begin position="1"/>
        <end position="20"/>
    </location>
</feature>
<proteinExistence type="predicted"/>
<dbReference type="PROSITE" id="PS51257">
    <property type="entry name" value="PROKAR_LIPOPROTEIN"/>
    <property type="match status" value="1"/>
</dbReference>
<accession>A0A1G8C0G3</accession>
<name>A0A1G8C0G3_9PROT</name>
<dbReference type="Pfam" id="PF09476">
    <property type="entry name" value="Pilus_CpaD"/>
    <property type="match status" value="1"/>
</dbReference>
<keyword evidence="2" id="KW-0732">Signal</keyword>